<dbReference type="SUPFAM" id="SSF48179">
    <property type="entry name" value="6-phosphogluconate dehydrogenase C-terminal domain-like"/>
    <property type="match status" value="1"/>
</dbReference>
<dbReference type="Gene3D" id="1.10.1040.10">
    <property type="entry name" value="N-(1-d-carboxylethyl)-l-norvaline Dehydrogenase, domain 2"/>
    <property type="match status" value="1"/>
</dbReference>
<evidence type="ECO:0000259" key="1">
    <source>
        <dbReference type="Pfam" id="PF08546"/>
    </source>
</evidence>
<dbReference type="InterPro" id="IPR013328">
    <property type="entry name" value="6PGD_dom2"/>
</dbReference>
<dbReference type="RefSeq" id="WP_279966403.1">
    <property type="nucleotide sequence ID" value="NZ_CP122537.1"/>
</dbReference>
<organism evidence="2 3">
    <name type="scientific">Jannaschia ovalis</name>
    <dbReference type="NCBI Taxonomy" id="3038773"/>
    <lineage>
        <taxon>Bacteria</taxon>
        <taxon>Pseudomonadati</taxon>
        <taxon>Pseudomonadota</taxon>
        <taxon>Alphaproteobacteria</taxon>
        <taxon>Rhodobacterales</taxon>
        <taxon>Roseobacteraceae</taxon>
        <taxon>Jannaschia</taxon>
    </lineage>
</organism>
<evidence type="ECO:0000313" key="3">
    <source>
        <dbReference type="Proteomes" id="UP001243420"/>
    </source>
</evidence>
<keyword evidence="3" id="KW-1185">Reference proteome</keyword>
<gene>
    <name evidence="2" type="ORF">P8627_04445</name>
</gene>
<protein>
    <submittedName>
        <fullName evidence="2">Ketopantoate reductase C-terminal domain-containing protein</fullName>
    </submittedName>
</protein>
<reference evidence="2 3" key="1">
    <citation type="submission" date="2023-04" db="EMBL/GenBank/DDBJ databases">
        <title>Jannaschia ovalis sp. nov., a marine bacterium isolated from sea tidal flat.</title>
        <authorList>
            <person name="Kwon D.Y."/>
            <person name="Kim J.-J."/>
        </authorList>
    </citation>
    <scope>NUCLEOTIDE SEQUENCE [LARGE SCALE GENOMIC DNA]</scope>
    <source>
        <strain evidence="2 3">GRR-S6-38</strain>
    </source>
</reference>
<proteinExistence type="predicted"/>
<dbReference type="InterPro" id="IPR013752">
    <property type="entry name" value="KPA_reductase"/>
</dbReference>
<name>A0ABY8LDZ0_9RHOB</name>
<sequence length="85" mass="9170">MAETAALARARGIAIRADLEAANWEMLQTLPDDMRASTAIDLEQGRRLEIDWISGAACRLAREAGVPAPMNAALYALLLPHKAGR</sequence>
<dbReference type="Pfam" id="PF08546">
    <property type="entry name" value="ApbA_C"/>
    <property type="match status" value="1"/>
</dbReference>
<dbReference type="EMBL" id="CP122537">
    <property type="protein sequence ID" value="WGH79521.1"/>
    <property type="molecule type" value="Genomic_DNA"/>
</dbReference>
<accession>A0ABY8LDZ0</accession>
<dbReference type="InterPro" id="IPR008927">
    <property type="entry name" value="6-PGluconate_DH-like_C_sf"/>
</dbReference>
<feature type="domain" description="Ketopantoate reductase C-terminal" evidence="1">
    <location>
        <begin position="1"/>
        <end position="78"/>
    </location>
</feature>
<evidence type="ECO:0000313" key="2">
    <source>
        <dbReference type="EMBL" id="WGH79521.1"/>
    </source>
</evidence>
<dbReference type="Proteomes" id="UP001243420">
    <property type="component" value="Chromosome"/>
</dbReference>